<dbReference type="Proteomes" id="UP000327493">
    <property type="component" value="Chromosome 13"/>
</dbReference>
<feature type="transmembrane region" description="Helical" evidence="10">
    <location>
        <begin position="72"/>
        <end position="92"/>
    </location>
</feature>
<keyword evidence="5 9" id="KW-0297">G-protein coupled receptor</keyword>
<feature type="transmembrane region" description="Helical" evidence="10">
    <location>
        <begin position="216"/>
        <end position="239"/>
    </location>
</feature>
<evidence type="ECO:0000256" key="2">
    <source>
        <dbReference type="ARBA" id="ARBA00022475"/>
    </source>
</evidence>
<evidence type="ECO:0000256" key="1">
    <source>
        <dbReference type="ARBA" id="ARBA00004651"/>
    </source>
</evidence>
<accession>A0A5J5D1B9</accession>
<feature type="transmembrane region" description="Helical" evidence="10">
    <location>
        <begin position="329"/>
        <end position="349"/>
    </location>
</feature>
<proteinExistence type="inferred from homology"/>
<comment type="similarity">
    <text evidence="9">Belongs to the G-protein coupled receptor 1 family.</text>
</comment>
<dbReference type="GO" id="GO:0005886">
    <property type="term" value="C:plasma membrane"/>
    <property type="evidence" value="ECO:0007669"/>
    <property type="project" value="UniProtKB-SubCell"/>
</dbReference>
<name>A0A5J5D1B9_9PERO</name>
<evidence type="ECO:0000256" key="6">
    <source>
        <dbReference type="ARBA" id="ARBA00023136"/>
    </source>
</evidence>
<keyword evidence="4 10" id="KW-1133">Transmembrane helix</keyword>
<dbReference type="SUPFAM" id="SSF81321">
    <property type="entry name" value="Family A G protein-coupled receptor-like"/>
    <property type="match status" value="1"/>
</dbReference>
<dbReference type="InterPro" id="IPR017452">
    <property type="entry name" value="GPCR_Rhodpsn_7TM"/>
</dbReference>
<dbReference type="PANTHER" id="PTHR22750">
    <property type="entry name" value="G-PROTEIN COUPLED RECEPTOR"/>
    <property type="match status" value="1"/>
</dbReference>
<evidence type="ECO:0000313" key="13">
    <source>
        <dbReference type="Proteomes" id="UP000327493"/>
    </source>
</evidence>
<feature type="non-terminal residue" evidence="12">
    <location>
        <position position="539"/>
    </location>
</feature>
<keyword evidence="13" id="KW-1185">Reference proteome</keyword>
<evidence type="ECO:0000256" key="5">
    <source>
        <dbReference type="ARBA" id="ARBA00023040"/>
    </source>
</evidence>
<dbReference type="EMBL" id="VOFY01000013">
    <property type="protein sequence ID" value="KAA8586630.1"/>
    <property type="molecule type" value="Genomic_DNA"/>
</dbReference>
<feature type="transmembrane region" description="Helical" evidence="10">
    <location>
        <begin position="294"/>
        <end position="317"/>
    </location>
</feature>
<dbReference type="GO" id="GO:0004930">
    <property type="term" value="F:G protein-coupled receptor activity"/>
    <property type="evidence" value="ECO:0007669"/>
    <property type="project" value="UniProtKB-KW"/>
</dbReference>
<evidence type="ECO:0000256" key="8">
    <source>
        <dbReference type="ARBA" id="ARBA00023224"/>
    </source>
</evidence>
<feature type="transmembrane region" description="Helical" evidence="10">
    <location>
        <begin position="175"/>
        <end position="196"/>
    </location>
</feature>
<evidence type="ECO:0000259" key="11">
    <source>
        <dbReference type="PROSITE" id="PS50262"/>
    </source>
</evidence>
<dbReference type="PROSITE" id="PS00237">
    <property type="entry name" value="G_PROTEIN_RECEP_F1_1"/>
    <property type="match status" value="1"/>
</dbReference>
<evidence type="ECO:0000313" key="12">
    <source>
        <dbReference type="EMBL" id="KAA8586630.1"/>
    </source>
</evidence>
<evidence type="ECO:0000256" key="7">
    <source>
        <dbReference type="ARBA" id="ARBA00023170"/>
    </source>
</evidence>
<dbReference type="AlphaFoldDB" id="A0A5J5D1B9"/>
<feature type="transmembrane region" description="Helical" evidence="10">
    <location>
        <begin position="132"/>
        <end position="154"/>
    </location>
</feature>
<evidence type="ECO:0000256" key="10">
    <source>
        <dbReference type="SAM" id="Phobius"/>
    </source>
</evidence>
<dbReference type="InterPro" id="IPR000276">
    <property type="entry name" value="GPCR_Rhodpsn"/>
</dbReference>
<gene>
    <name evidence="12" type="ORF">FQN60_000466</name>
</gene>
<feature type="domain" description="G-protein coupled receptors family 1 profile" evidence="11">
    <location>
        <begin position="51"/>
        <end position="346"/>
    </location>
</feature>
<keyword evidence="3 9" id="KW-0812">Transmembrane</keyword>
<protein>
    <recommendedName>
        <fullName evidence="11">G-protein coupled receptors family 1 profile domain-containing protein</fullName>
    </recommendedName>
</protein>
<keyword evidence="2" id="KW-1003">Cell membrane</keyword>
<sequence>MSYMSGHVSTETTVIMTPNSMDTNELTTQSDVKPRVMGVTLSIASCLITSTNLLVAAALLKLLLRKRSQSWCFVLNLALADALVGVAITGLATENFNFNSDSNIITPNQHNQINNDAPTNTTPPAQGKTRCLMRMAFVTSPCTASIMSMFLISLDRYAAIKMPLRYSQLSGKGTAVGSLLALWISSLTMGFLPVMVRQLQAEGYGGFCAFFSVIHQVGMIVLFSACFFPLLSVFLYIYLDILKIACSHQKQICQVRQAGSRTADHHCHQHCEDHQQHQHLRSHYWSHVKALRTVGVLVGCFLVLWCPFFVACIVHLLCESCKLTAVLENYLWLLGLSNSLINPLVYAFWQREVRLQLAAMFSCFISRLLAARPPGVTESCDPQPPVLTQADASGGNTLNPLLLQPIIGNDKAYVVPLSATTSLPSITTCRSQSRQTGCSLASDGSEDLECHVSDLLHIVRQELVLSEKFKGAEAEQLKHDADADAIVQVSLAVVLAALSYDTLLHAIVSSDSLDTRKSTFKLERVVIRLSLVLTHATTV</sequence>
<dbReference type="PRINTS" id="PR00237">
    <property type="entry name" value="GPCRRHODOPSN"/>
</dbReference>
<keyword evidence="6 10" id="KW-0472">Membrane</keyword>
<dbReference type="Gene3D" id="1.20.1070.10">
    <property type="entry name" value="Rhodopsin 7-helix transmembrane proteins"/>
    <property type="match status" value="1"/>
</dbReference>
<keyword evidence="7 9" id="KW-0675">Receptor</keyword>
<organism evidence="12 13">
    <name type="scientific">Etheostoma spectabile</name>
    <name type="common">orangethroat darter</name>
    <dbReference type="NCBI Taxonomy" id="54343"/>
    <lineage>
        <taxon>Eukaryota</taxon>
        <taxon>Metazoa</taxon>
        <taxon>Chordata</taxon>
        <taxon>Craniata</taxon>
        <taxon>Vertebrata</taxon>
        <taxon>Euteleostomi</taxon>
        <taxon>Actinopterygii</taxon>
        <taxon>Neopterygii</taxon>
        <taxon>Teleostei</taxon>
        <taxon>Neoteleostei</taxon>
        <taxon>Acanthomorphata</taxon>
        <taxon>Eupercaria</taxon>
        <taxon>Perciformes</taxon>
        <taxon>Percoidei</taxon>
        <taxon>Percidae</taxon>
        <taxon>Etheostomatinae</taxon>
        <taxon>Etheostoma</taxon>
    </lineage>
</organism>
<dbReference type="Pfam" id="PF00001">
    <property type="entry name" value="7tm_1"/>
    <property type="match status" value="1"/>
</dbReference>
<reference evidence="12 13" key="1">
    <citation type="submission" date="2019-08" db="EMBL/GenBank/DDBJ databases">
        <title>A chromosome-level genome assembly, high-density linkage maps, and genome scans reveal the genomic architecture of hybrid incompatibilities underlying speciation via character displacement in darters (Percidae: Etheostominae).</title>
        <authorList>
            <person name="Moran R.L."/>
            <person name="Catchen J.M."/>
            <person name="Fuller R.C."/>
        </authorList>
    </citation>
    <scope>NUCLEOTIDE SEQUENCE [LARGE SCALE GENOMIC DNA]</scope>
    <source>
        <strain evidence="12">EspeVRDwgs_2016</strain>
        <tissue evidence="12">Muscle</tissue>
    </source>
</reference>
<evidence type="ECO:0000256" key="9">
    <source>
        <dbReference type="RuleBase" id="RU000688"/>
    </source>
</evidence>
<evidence type="ECO:0000256" key="4">
    <source>
        <dbReference type="ARBA" id="ARBA00022989"/>
    </source>
</evidence>
<comment type="caution">
    <text evidence="12">The sequence shown here is derived from an EMBL/GenBank/DDBJ whole genome shotgun (WGS) entry which is preliminary data.</text>
</comment>
<feature type="transmembrane region" description="Helical" evidence="10">
    <location>
        <begin position="36"/>
        <end position="60"/>
    </location>
</feature>
<evidence type="ECO:0000256" key="3">
    <source>
        <dbReference type="ARBA" id="ARBA00022692"/>
    </source>
</evidence>
<keyword evidence="8 9" id="KW-0807">Transducer</keyword>
<comment type="subcellular location">
    <subcellularLocation>
        <location evidence="1">Cell membrane</location>
        <topology evidence="1">Multi-pass membrane protein</topology>
    </subcellularLocation>
</comment>
<dbReference type="PROSITE" id="PS50262">
    <property type="entry name" value="G_PROTEIN_RECEP_F1_2"/>
    <property type="match status" value="1"/>
</dbReference>